<evidence type="ECO:0000313" key="2">
    <source>
        <dbReference type="EMBL" id="ASB90007.1"/>
    </source>
</evidence>
<accession>A0ABM6LL09</accession>
<evidence type="ECO:0000313" key="3">
    <source>
        <dbReference type="Proteomes" id="UP000196877"/>
    </source>
</evidence>
<name>A0ABM6LL09_9BACI</name>
<keyword evidence="1" id="KW-1133">Transmembrane helix</keyword>
<dbReference type="EMBL" id="CP021920">
    <property type="protein sequence ID" value="ASB90007.1"/>
    <property type="molecule type" value="Genomic_DNA"/>
</dbReference>
<reference evidence="2 3" key="1">
    <citation type="submission" date="2017-06" db="EMBL/GenBank/DDBJ databases">
        <title>Genome sequence of Bacillus sonorensis strain SRCM101395.</title>
        <authorList>
            <person name="Cho S.H."/>
        </authorList>
    </citation>
    <scope>NUCLEOTIDE SEQUENCE [LARGE SCALE GENOMIC DNA]</scope>
    <source>
        <strain evidence="2 3">SRCM101395</strain>
    </source>
</reference>
<organism evidence="2 3">
    <name type="scientific">Bacillus sonorensis</name>
    <dbReference type="NCBI Taxonomy" id="119858"/>
    <lineage>
        <taxon>Bacteria</taxon>
        <taxon>Bacillati</taxon>
        <taxon>Bacillota</taxon>
        <taxon>Bacilli</taxon>
        <taxon>Bacillales</taxon>
        <taxon>Bacillaceae</taxon>
        <taxon>Bacillus</taxon>
    </lineage>
</organism>
<keyword evidence="1" id="KW-0472">Membrane</keyword>
<feature type="transmembrane region" description="Helical" evidence="1">
    <location>
        <begin position="6"/>
        <end position="26"/>
    </location>
</feature>
<proteinExistence type="predicted"/>
<evidence type="ECO:0000256" key="1">
    <source>
        <dbReference type="SAM" id="Phobius"/>
    </source>
</evidence>
<protein>
    <submittedName>
        <fullName evidence="2">Uncharacterized protein</fullName>
    </submittedName>
</protein>
<keyword evidence="1" id="KW-0812">Transmembrane</keyword>
<gene>
    <name evidence="2" type="ORF">S101395_03500</name>
</gene>
<sequence>MLIFFGKFVLLYFFCSVGFSIFKVMYYNIGKNLVKKTAEGTKMNWAMNVLVKNGTKMDGDDYFMTAVLAGLFAIYL</sequence>
<dbReference type="Proteomes" id="UP000196877">
    <property type="component" value="Chromosome"/>
</dbReference>
<keyword evidence="3" id="KW-1185">Reference proteome</keyword>